<keyword evidence="1" id="KW-1133">Transmembrane helix</keyword>
<dbReference type="RefSeq" id="WP_212537442.1">
    <property type="nucleotide sequence ID" value="NZ_JAGTUU010000006.1"/>
</dbReference>
<reference evidence="2" key="1">
    <citation type="submission" date="2021-04" db="EMBL/GenBank/DDBJ databases">
        <authorList>
            <person name="Yoon J."/>
        </authorList>
    </citation>
    <scope>NUCLEOTIDE SEQUENCE</scope>
    <source>
        <strain evidence="2">KMU-90</strain>
    </source>
</reference>
<dbReference type="Proteomes" id="UP000681356">
    <property type="component" value="Unassembled WGS sequence"/>
</dbReference>
<keyword evidence="1" id="KW-0812">Transmembrane</keyword>
<protein>
    <submittedName>
        <fullName evidence="2">Uncharacterized protein</fullName>
    </submittedName>
</protein>
<proteinExistence type="predicted"/>
<sequence>MYILGGVVAILLAAVIYGAAYTLYHRQTSPQWARGQLFASVASLLMVGLGPVGAGFIVLGLSEPITPASWAGIACLVAVPLLLWQVRRG</sequence>
<feature type="transmembrane region" description="Helical" evidence="1">
    <location>
        <begin position="6"/>
        <end position="24"/>
    </location>
</feature>
<keyword evidence="1" id="KW-0472">Membrane</keyword>
<keyword evidence="3" id="KW-1185">Reference proteome</keyword>
<dbReference type="EMBL" id="JAGTUU010000006">
    <property type="protein sequence ID" value="MBS0125474.1"/>
    <property type="molecule type" value="Genomic_DNA"/>
</dbReference>
<name>A0A8J7WFL7_9RHOB</name>
<feature type="transmembrane region" description="Helical" evidence="1">
    <location>
        <begin position="36"/>
        <end position="59"/>
    </location>
</feature>
<comment type="caution">
    <text evidence="2">The sequence shown here is derived from an EMBL/GenBank/DDBJ whole genome shotgun (WGS) entry which is preliminary data.</text>
</comment>
<organism evidence="2 3">
    <name type="scientific">Thetidibacter halocola</name>
    <dbReference type="NCBI Taxonomy" id="2827239"/>
    <lineage>
        <taxon>Bacteria</taxon>
        <taxon>Pseudomonadati</taxon>
        <taxon>Pseudomonadota</taxon>
        <taxon>Alphaproteobacteria</taxon>
        <taxon>Rhodobacterales</taxon>
        <taxon>Roseobacteraceae</taxon>
        <taxon>Thetidibacter</taxon>
    </lineage>
</organism>
<evidence type="ECO:0000313" key="3">
    <source>
        <dbReference type="Proteomes" id="UP000681356"/>
    </source>
</evidence>
<gene>
    <name evidence="2" type="ORF">KB874_15405</name>
</gene>
<evidence type="ECO:0000313" key="2">
    <source>
        <dbReference type="EMBL" id="MBS0125474.1"/>
    </source>
</evidence>
<feature type="transmembrane region" description="Helical" evidence="1">
    <location>
        <begin position="65"/>
        <end position="84"/>
    </location>
</feature>
<dbReference type="AlphaFoldDB" id="A0A8J7WFL7"/>
<accession>A0A8J7WFL7</accession>
<evidence type="ECO:0000256" key="1">
    <source>
        <dbReference type="SAM" id="Phobius"/>
    </source>
</evidence>